<evidence type="ECO:0000313" key="1">
    <source>
        <dbReference type="EMBL" id="QIA89926.1"/>
    </source>
</evidence>
<dbReference type="AlphaFoldDB" id="A0AAE6WFV0"/>
<name>A0AAE6WFV0_9LACO</name>
<dbReference type="Proteomes" id="UP000463931">
    <property type="component" value="Chromosome"/>
</dbReference>
<evidence type="ECO:0000313" key="2">
    <source>
        <dbReference type="Proteomes" id="UP000463931"/>
    </source>
</evidence>
<proteinExistence type="predicted"/>
<dbReference type="RefSeq" id="WP_163587632.1">
    <property type="nucleotide sequence ID" value="NZ_CP040852.1"/>
</dbReference>
<protein>
    <submittedName>
        <fullName evidence="1">Uncharacterized protein</fullName>
    </submittedName>
</protein>
<sequence>MSIAVSIVLLFDTVLFTVGAIYKKIAQYMIYGTVIAGLVDILLYFITDKEVFMNLLFIPAGCIFSFKVIPYWLILDTPYRRNLIKEFGPKDIDKSAIFVSKKKEKNK</sequence>
<dbReference type="EMBL" id="CP040852">
    <property type="protein sequence ID" value="QIA89926.1"/>
    <property type="molecule type" value="Genomic_DNA"/>
</dbReference>
<organism evidence="1 2">
    <name type="scientific">Ligilactobacillus murinus</name>
    <dbReference type="NCBI Taxonomy" id="1622"/>
    <lineage>
        <taxon>Bacteria</taxon>
        <taxon>Bacillati</taxon>
        <taxon>Bacillota</taxon>
        <taxon>Bacilli</taxon>
        <taxon>Lactobacillales</taxon>
        <taxon>Lactobacillaceae</taxon>
        <taxon>Ligilactobacillus</taxon>
    </lineage>
</organism>
<accession>A0AAE6WFV0</accession>
<gene>
    <name evidence="1" type="ORF">FEE40_07155</name>
</gene>
<reference evidence="1 2" key="1">
    <citation type="journal article" date="2019" name="Nat. Med.">
        <title>Preventing dysbiosis of the neonatal mouse intestinal microbiome protects against late-onset sepsis.</title>
        <authorList>
            <person name="Singer J.R."/>
            <person name="Blosser E.G."/>
            <person name="Zindl C.L."/>
            <person name="Silberger D.J."/>
            <person name="Conlan S."/>
            <person name="Laufer V.A."/>
            <person name="DiToro D."/>
            <person name="Deming C."/>
            <person name="Kumar R."/>
            <person name="Morrow C.D."/>
            <person name="Segre J.A."/>
            <person name="Gray M.J."/>
            <person name="Randolph D.A."/>
            <person name="Weaver C.T."/>
        </authorList>
    </citation>
    <scope>NUCLEOTIDE SEQUENCE [LARGE SCALE GENOMIC DNA]</scope>
    <source>
        <strain evidence="1 2">V10</strain>
    </source>
</reference>